<name>A0AAW4L7F4_9BACT</name>
<gene>
    <name evidence="2" type="ORF">KI809_11770</name>
</gene>
<feature type="chain" id="PRO_5043778226" evidence="1">
    <location>
        <begin position="22"/>
        <end position="253"/>
    </location>
</feature>
<organism evidence="2 3">
    <name type="scientific">Geoanaerobacter pelophilus</name>
    <dbReference type="NCBI Taxonomy" id="60036"/>
    <lineage>
        <taxon>Bacteria</taxon>
        <taxon>Pseudomonadati</taxon>
        <taxon>Thermodesulfobacteriota</taxon>
        <taxon>Desulfuromonadia</taxon>
        <taxon>Geobacterales</taxon>
        <taxon>Geobacteraceae</taxon>
        <taxon>Geoanaerobacter</taxon>
    </lineage>
</organism>
<sequence>MSKVTVAVALSVIMLMTSVGAKLVQAASQPCPPLTMISRALPAASDGKAYRESLQLFGGALPVSLMVTSGMLPPGIKMSSAGEFSGVPTAAGGYEFTVVAVDSCKPLGQSVSAVISIFVNKKGESLAGPEASVVRKAPLKVVTETLPSKVKITASPDTKAVIRYKLTSQPLETATLESPGVSFVVNGSVAETIVSPLTAVLVNGAGEVEETVKISQKALDLAAREKVTKITFSRAFIGRKTTTLGVVEFLIGQ</sequence>
<dbReference type="EMBL" id="JAHCVJ010000004">
    <property type="protein sequence ID" value="MBT0664973.1"/>
    <property type="molecule type" value="Genomic_DNA"/>
</dbReference>
<reference evidence="2 3" key="1">
    <citation type="submission" date="2021-05" db="EMBL/GenBank/DDBJ databases">
        <title>The draft genome of Geobacter pelophilus DSM 12255.</title>
        <authorList>
            <person name="Xu Z."/>
            <person name="Masuda Y."/>
            <person name="Itoh H."/>
            <person name="Senoo K."/>
        </authorList>
    </citation>
    <scope>NUCLEOTIDE SEQUENCE [LARGE SCALE GENOMIC DNA]</scope>
    <source>
        <strain evidence="2 3">DSM 12255</strain>
    </source>
</reference>
<evidence type="ECO:0000313" key="3">
    <source>
        <dbReference type="Proteomes" id="UP000811899"/>
    </source>
</evidence>
<evidence type="ECO:0000313" key="2">
    <source>
        <dbReference type="EMBL" id="MBT0664973.1"/>
    </source>
</evidence>
<dbReference type="AlphaFoldDB" id="A0AAW4L7F4"/>
<proteinExistence type="predicted"/>
<comment type="caution">
    <text evidence="2">The sequence shown here is derived from an EMBL/GenBank/DDBJ whole genome shotgun (WGS) entry which is preliminary data.</text>
</comment>
<dbReference type="Gene3D" id="2.60.40.10">
    <property type="entry name" value="Immunoglobulins"/>
    <property type="match status" value="1"/>
</dbReference>
<dbReference type="InterPro" id="IPR013783">
    <property type="entry name" value="Ig-like_fold"/>
</dbReference>
<dbReference type="Pfam" id="PF05345">
    <property type="entry name" value="He_PIG"/>
    <property type="match status" value="1"/>
</dbReference>
<accession>A0AAW4L7F4</accession>
<dbReference type="RefSeq" id="WP_214171744.1">
    <property type="nucleotide sequence ID" value="NZ_JAHCVJ010000004.1"/>
</dbReference>
<evidence type="ECO:0000256" key="1">
    <source>
        <dbReference type="SAM" id="SignalP"/>
    </source>
</evidence>
<keyword evidence="1" id="KW-0732">Signal</keyword>
<dbReference type="Proteomes" id="UP000811899">
    <property type="component" value="Unassembled WGS sequence"/>
</dbReference>
<keyword evidence="3" id="KW-1185">Reference proteome</keyword>
<feature type="signal peptide" evidence="1">
    <location>
        <begin position="1"/>
        <end position="21"/>
    </location>
</feature>
<protein>
    <submittedName>
        <fullName evidence="2">Ig domain-containing protein</fullName>
    </submittedName>
</protein>